<dbReference type="Proteomes" id="UP000642809">
    <property type="component" value="Unassembled WGS sequence"/>
</dbReference>
<dbReference type="InterPro" id="IPR023799">
    <property type="entry name" value="RbfA_dom_sf"/>
</dbReference>
<dbReference type="Pfam" id="PF02033">
    <property type="entry name" value="RBFA"/>
    <property type="match status" value="1"/>
</dbReference>
<organism evidence="3 4">
    <name type="scientific">Mongoliitalea lutea</name>
    <dbReference type="NCBI Taxonomy" id="849756"/>
    <lineage>
        <taxon>Bacteria</taxon>
        <taxon>Pseudomonadati</taxon>
        <taxon>Bacteroidota</taxon>
        <taxon>Cytophagia</taxon>
        <taxon>Cytophagales</taxon>
        <taxon>Cyclobacteriaceae</taxon>
        <taxon>Mongoliitalea</taxon>
    </lineage>
</organism>
<dbReference type="PANTHER" id="PTHR33515">
    <property type="entry name" value="RIBOSOME-BINDING FACTOR A, CHLOROPLASTIC-RELATED"/>
    <property type="match status" value="1"/>
</dbReference>
<dbReference type="HAMAP" id="MF_00003">
    <property type="entry name" value="RbfA"/>
    <property type="match status" value="1"/>
</dbReference>
<dbReference type="EMBL" id="BMYF01000004">
    <property type="protein sequence ID" value="GHB29982.1"/>
    <property type="molecule type" value="Genomic_DNA"/>
</dbReference>
<reference evidence="3" key="2">
    <citation type="submission" date="2020-09" db="EMBL/GenBank/DDBJ databases">
        <authorList>
            <person name="Sun Q."/>
            <person name="Kim S."/>
        </authorList>
    </citation>
    <scope>NUCLEOTIDE SEQUENCE</scope>
    <source>
        <strain evidence="3">KCTC 23224</strain>
    </source>
</reference>
<reference evidence="3" key="1">
    <citation type="journal article" date="2014" name="Int. J. Syst. Evol. Microbiol.">
        <title>Complete genome sequence of Corynebacterium casei LMG S-19264T (=DSM 44701T), isolated from a smear-ripened cheese.</title>
        <authorList>
            <consortium name="US DOE Joint Genome Institute (JGI-PGF)"/>
            <person name="Walter F."/>
            <person name="Albersmeier A."/>
            <person name="Kalinowski J."/>
            <person name="Ruckert C."/>
        </authorList>
    </citation>
    <scope>NUCLEOTIDE SEQUENCE</scope>
    <source>
        <strain evidence="3">KCTC 23224</strain>
    </source>
</reference>
<comment type="subcellular location">
    <subcellularLocation>
        <location evidence="2">Cytoplasm</location>
    </subcellularLocation>
</comment>
<dbReference type="AlphaFoldDB" id="A0A8J3G4I8"/>
<accession>A0A8J3G4I8</accession>
<dbReference type="SUPFAM" id="SSF89919">
    <property type="entry name" value="Ribosome-binding factor A, RbfA"/>
    <property type="match status" value="1"/>
</dbReference>
<keyword evidence="4" id="KW-1185">Reference proteome</keyword>
<keyword evidence="1 2" id="KW-0690">Ribosome biogenesis</keyword>
<protein>
    <recommendedName>
        <fullName evidence="2">Ribosome-binding factor A</fullName>
    </recommendedName>
</protein>
<comment type="function">
    <text evidence="2">One of several proteins that assist in the late maturation steps of the functional core of the 30S ribosomal subunit. Associates with free 30S ribosomal subunits (but not with 30S subunits that are part of 70S ribosomes or polysomes). Required for efficient processing of 16S rRNA. May interact with the 5'-terminal helix region of 16S rRNA.</text>
</comment>
<comment type="subunit">
    <text evidence="2">Monomer. Binds 30S ribosomal subunits, but not 50S ribosomal subunits or 70S ribosomes.</text>
</comment>
<evidence type="ECO:0000256" key="1">
    <source>
        <dbReference type="ARBA" id="ARBA00022517"/>
    </source>
</evidence>
<dbReference type="GO" id="GO:0005829">
    <property type="term" value="C:cytosol"/>
    <property type="evidence" value="ECO:0007669"/>
    <property type="project" value="TreeGrafter"/>
</dbReference>
<comment type="caution">
    <text evidence="3">The sequence shown here is derived from an EMBL/GenBank/DDBJ whole genome shotgun (WGS) entry which is preliminary data.</text>
</comment>
<dbReference type="NCBIfam" id="TIGR00082">
    <property type="entry name" value="rbfA"/>
    <property type="match status" value="1"/>
</dbReference>
<proteinExistence type="inferred from homology"/>
<keyword evidence="2" id="KW-0963">Cytoplasm</keyword>
<dbReference type="GO" id="GO:0043024">
    <property type="term" value="F:ribosomal small subunit binding"/>
    <property type="evidence" value="ECO:0007669"/>
    <property type="project" value="TreeGrafter"/>
</dbReference>
<evidence type="ECO:0000313" key="4">
    <source>
        <dbReference type="Proteomes" id="UP000642809"/>
    </source>
</evidence>
<evidence type="ECO:0000313" key="3">
    <source>
        <dbReference type="EMBL" id="GHB29982.1"/>
    </source>
</evidence>
<evidence type="ECO:0000256" key="2">
    <source>
        <dbReference type="HAMAP-Rule" id="MF_00003"/>
    </source>
</evidence>
<dbReference type="PANTHER" id="PTHR33515:SF1">
    <property type="entry name" value="RIBOSOME-BINDING FACTOR A, CHLOROPLASTIC-RELATED"/>
    <property type="match status" value="1"/>
</dbReference>
<dbReference type="InterPro" id="IPR015946">
    <property type="entry name" value="KH_dom-like_a/b"/>
</dbReference>
<dbReference type="GO" id="GO:0030490">
    <property type="term" value="P:maturation of SSU-rRNA"/>
    <property type="evidence" value="ECO:0007669"/>
    <property type="project" value="UniProtKB-UniRule"/>
</dbReference>
<sequence>MITHEIKGYAFNSLNLYQLKSIMESKRQQKYSKLIQKEIGEIFQKEAKHLLGSTFVTISGVSMSPDLGVAKIYLSFLLDKDKVMFEKINEKKSEIRKHLGNRIGKSVRIVPELALFLDDSASYAQHMDKVISSLDIPEAPEEDEETED</sequence>
<dbReference type="Gene3D" id="3.30.300.20">
    <property type="match status" value="1"/>
</dbReference>
<dbReference type="InterPro" id="IPR000238">
    <property type="entry name" value="RbfA"/>
</dbReference>
<comment type="similarity">
    <text evidence="2">Belongs to the RbfA family.</text>
</comment>
<gene>
    <name evidence="2" type="primary">rbfA</name>
    <name evidence="3" type="ORF">GCM10008106_08550</name>
</gene>
<name>A0A8J3G4I8_9BACT</name>